<feature type="coiled-coil region" evidence="1">
    <location>
        <begin position="273"/>
        <end position="307"/>
    </location>
</feature>
<feature type="coiled-coil region" evidence="1">
    <location>
        <begin position="109"/>
        <end position="136"/>
    </location>
</feature>
<evidence type="ECO:0000313" key="3">
    <source>
        <dbReference type="Proteomes" id="UP001470230"/>
    </source>
</evidence>
<organism evidence="2 3">
    <name type="scientific">Tritrichomonas musculus</name>
    <dbReference type="NCBI Taxonomy" id="1915356"/>
    <lineage>
        <taxon>Eukaryota</taxon>
        <taxon>Metamonada</taxon>
        <taxon>Parabasalia</taxon>
        <taxon>Tritrichomonadida</taxon>
        <taxon>Tritrichomonadidae</taxon>
        <taxon>Tritrichomonas</taxon>
    </lineage>
</organism>
<proteinExistence type="predicted"/>
<evidence type="ECO:0000313" key="2">
    <source>
        <dbReference type="EMBL" id="KAK8894846.1"/>
    </source>
</evidence>
<reference evidence="2 3" key="1">
    <citation type="submission" date="2024-04" db="EMBL/GenBank/DDBJ databases">
        <title>Tritrichomonas musculus Genome.</title>
        <authorList>
            <person name="Alves-Ferreira E."/>
            <person name="Grigg M."/>
            <person name="Lorenzi H."/>
            <person name="Galac M."/>
        </authorList>
    </citation>
    <scope>NUCLEOTIDE SEQUENCE [LARGE SCALE GENOMIC DNA]</scope>
    <source>
        <strain evidence="2 3">EAF2021</strain>
    </source>
</reference>
<keyword evidence="3" id="KW-1185">Reference proteome</keyword>
<sequence>MNFPPGSGTATPKTRVNHVKKIRDNLKHSIQSLKNDISILESEVSNLNQSIKTNKNEIKNKQQDLENYSNDLEKLENKTQNLNLEYSYTAETILRYRKMAQIAGPMPMLHDFHQEIEDLRNEIIAMEKEIIECKNQTLLVQKISQAQIRREALIQNDARLLDKLNSLTVQLSILQYAGDKKLITDSEYIIEKQLTSEELRNKLQGILRKRQIEQPIKASEPDPNSNISINSSLEEKLFHDEDDPIYKEIDSISSSLDGLRAKLNFYLKCDRKLDELERNKRRKLDLLDKLDDIVNKYKKEFETWTKKRNEFVKNDEFLQAQIDLMTEDEHPSPQALNGFLKDKQKEYKDIKEKRAQIASEYKHITIDNIDTKTSPWPNRINQINIEINALLKLKNEIIRRQQVYTKLNSLHGIRQILQMERSIQKAESEVDEIVMKLSKVRRRKKEVNKQINKSLVSLVNLGVTPPACPIRLTNVILD</sequence>
<accession>A0ABR2KVN6</accession>
<feature type="coiled-coil region" evidence="1">
    <location>
        <begin position="23"/>
        <end position="85"/>
    </location>
</feature>
<dbReference type="Gene3D" id="1.20.5.340">
    <property type="match status" value="1"/>
</dbReference>
<evidence type="ECO:0000256" key="1">
    <source>
        <dbReference type="SAM" id="Coils"/>
    </source>
</evidence>
<comment type="caution">
    <text evidence="2">The sequence shown here is derived from an EMBL/GenBank/DDBJ whole genome shotgun (WGS) entry which is preliminary data.</text>
</comment>
<dbReference type="Proteomes" id="UP001470230">
    <property type="component" value="Unassembled WGS sequence"/>
</dbReference>
<protein>
    <recommendedName>
        <fullName evidence="4">DUF4201 domain-containing protein</fullName>
    </recommendedName>
</protein>
<feature type="coiled-coil region" evidence="1">
    <location>
        <begin position="416"/>
        <end position="443"/>
    </location>
</feature>
<evidence type="ECO:0008006" key="4">
    <source>
        <dbReference type="Google" id="ProtNLM"/>
    </source>
</evidence>
<keyword evidence="1" id="KW-0175">Coiled coil</keyword>
<dbReference type="EMBL" id="JAPFFF010000003">
    <property type="protein sequence ID" value="KAK8894846.1"/>
    <property type="molecule type" value="Genomic_DNA"/>
</dbReference>
<name>A0ABR2KVN6_9EUKA</name>
<gene>
    <name evidence="2" type="ORF">M9Y10_023285</name>
</gene>